<protein>
    <submittedName>
        <fullName evidence="1">Uncharacterized protein</fullName>
    </submittedName>
</protein>
<dbReference type="EMBL" id="BTSY01000004">
    <property type="protein sequence ID" value="GMT26042.1"/>
    <property type="molecule type" value="Genomic_DNA"/>
</dbReference>
<dbReference type="AlphaFoldDB" id="A0AAV5W4W2"/>
<dbReference type="Proteomes" id="UP001432322">
    <property type="component" value="Unassembled WGS sequence"/>
</dbReference>
<accession>A0AAV5W4W2</accession>
<name>A0AAV5W4W2_9BILA</name>
<comment type="caution">
    <text evidence="1">The sequence shown here is derived from an EMBL/GenBank/DDBJ whole genome shotgun (WGS) entry which is preliminary data.</text>
</comment>
<feature type="non-terminal residue" evidence="1">
    <location>
        <position position="79"/>
    </location>
</feature>
<organism evidence="1 2">
    <name type="scientific">Pristionchus fissidentatus</name>
    <dbReference type="NCBI Taxonomy" id="1538716"/>
    <lineage>
        <taxon>Eukaryota</taxon>
        <taxon>Metazoa</taxon>
        <taxon>Ecdysozoa</taxon>
        <taxon>Nematoda</taxon>
        <taxon>Chromadorea</taxon>
        <taxon>Rhabditida</taxon>
        <taxon>Rhabditina</taxon>
        <taxon>Diplogasteromorpha</taxon>
        <taxon>Diplogasteroidea</taxon>
        <taxon>Neodiplogasteridae</taxon>
        <taxon>Pristionchus</taxon>
    </lineage>
</organism>
<keyword evidence="2" id="KW-1185">Reference proteome</keyword>
<gene>
    <name evidence="1" type="ORF">PFISCL1PPCAC_17339</name>
</gene>
<evidence type="ECO:0000313" key="2">
    <source>
        <dbReference type="Proteomes" id="UP001432322"/>
    </source>
</evidence>
<reference evidence="1" key="1">
    <citation type="submission" date="2023-10" db="EMBL/GenBank/DDBJ databases">
        <title>Genome assembly of Pristionchus species.</title>
        <authorList>
            <person name="Yoshida K."/>
            <person name="Sommer R.J."/>
        </authorList>
    </citation>
    <scope>NUCLEOTIDE SEQUENCE</scope>
    <source>
        <strain evidence="1">RS5133</strain>
    </source>
</reference>
<proteinExistence type="predicted"/>
<sequence length="79" mass="9135">LLDSIALSEENVLRFRPKFVENMNEKIRVYVAGVIPFDDICRGSYKPNLCSNVLRRPIESLMKTFTSMIDMQSLNHTVE</sequence>
<evidence type="ECO:0000313" key="1">
    <source>
        <dbReference type="EMBL" id="GMT26042.1"/>
    </source>
</evidence>
<feature type="non-terminal residue" evidence="1">
    <location>
        <position position="1"/>
    </location>
</feature>